<evidence type="ECO:0000313" key="2">
    <source>
        <dbReference type="Proteomes" id="UP000321907"/>
    </source>
</evidence>
<keyword evidence="2" id="KW-1185">Reference proteome</keyword>
<sequence>MQKKKRSLIIDKKIRRERSVCTLLQYNKDGALNYVYVTNTGVPGNKTSILRRKDGSIKGVMQGPFSATTAGQLGKYIWGIKKNEELSSLPEVAIKRITETIQEELILNELDYRLLFPKALDLF</sequence>
<evidence type="ECO:0000313" key="1">
    <source>
        <dbReference type="EMBL" id="TXF85035.1"/>
    </source>
</evidence>
<gene>
    <name evidence="1" type="ORF">FUA23_20945</name>
</gene>
<dbReference type="AlphaFoldDB" id="A0A5C7FJR3"/>
<reference evidence="1 2" key="1">
    <citation type="submission" date="2019-08" db="EMBL/GenBank/DDBJ databases">
        <title>Lewinella sp. strain SSH13 Genome sequencing and assembly.</title>
        <authorList>
            <person name="Kim I."/>
        </authorList>
    </citation>
    <scope>NUCLEOTIDE SEQUENCE [LARGE SCALE GENOMIC DNA]</scope>
    <source>
        <strain evidence="1 2">SSH13</strain>
    </source>
</reference>
<comment type="caution">
    <text evidence="1">The sequence shown here is derived from an EMBL/GenBank/DDBJ whole genome shotgun (WGS) entry which is preliminary data.</text>
</comment>
<dbReference type="Proteomes" id="UP000321907">
    <property type="component" value="Unassembled WGS sequence"/>
</dbReference>
<proteinExistence type="predicted"/>
<dbReference type="EMBL" id="VOXD01000050">
    <property type="protein sequence ID" value="TXF85035.1"/>
    <property type="molecule type" value="Genomic_DNA"/>
</dbReference>
<accession>A0A5C7FJR3</accession>
<name>A0A5C7FJR3_9BACT</name>
<dbReference type="RefSeq" id="WP_147932736.1">
    <property type="nucleotide sequence ID" value="NZ_VOXD01000050.1"/>
</dbReference>
<organism evidence="1 2">
    <name type="scientific">Neolewinella aurantiaca</name>
    <dbReference type="NCBI Taxonomy" id="2602767"/>
    <lineage>
        <taxon>Bacteria</taxon>
        <taxon>Pseudomonadati</taxon>
        <taxon>Bacteroidota</taxon>
        <taxon>Saprospiria</taxon>
        <taxon>Saprospirales</taxon>
        <taxon>Lewinellaceae</taxon>
        <taxon>Neolewinella</taxon>
    </lineage>
</organism>
<protein>
    <submittedName>
        <fullName evidence="1">Uncharacterized protein</fullName>
    </submittedName>
</protein>